<dbReference type="SMART" id="SM00014">
    <property type="entry name" value="acidPPc"/>
    <property type="match status" value="1"/>
</dbReference>
<evidence type="ECO:0000259" key="2">
    <source>
        <dbReference type="SMART" id="SM00014"/>
    </source>
</evidence>
<keyword evidence="1" id="KW-1133">Transmembrane helix</keyword>
<dbReference type="EMBL" id="SMGQ01000015">
    <property type="protein sequence ID" value="TCK90500.1"/>
    <property type="molecule type" value="Genomic_DNA"/>
</dbReference>
<evidence type="ECO:0000256" key="1">
    <source>
        <dbReference type="SAM" id="Phobius"/>
    </source>
</evidence>
<keyword evidence="1" id="KW-0472">Membrane</keyword>
<dbReference type="PANTHER" id="PTHR14969:SF13">
    <property type="entry name" value="AT30094P"/>
    <property type="match status" value="1"/>
</dbReference>
<evidence type="ECO:0000313" key="3">
    <source>
        <dbReference type="EMBL" id="TCK90500.1"/>
    </source>
</evidence>
<feature type="transmembrane region" description="Helical" evidence="1">
    <location>
        <begin position="33"/>
        <end position="51"/>
    </location>
</feature>
<dbReference type="AlphaFoldDB" id="A0A4R1MFK5"/>
<organism evidence="3 4">
    <name type="scientific">Natranaerovirga hydrolytica</name>
    <dbReference type="NCBI Taxonomy" id="680378"/>
    <lineage>
        <taxon>Bacteria</taxon>
        <taxon>Bacillati</taxon>
        <taxon>Bacillota</taxon>
        <taxon>Clostridia</taxon>
        <taxon>Lachnospirales</taxon>
        <taxon>Natranaerovirgaceae</taxon>
        <taxon>Natranaerovirga</taxon>
    </lineage>
</organism>
<dbReference type="OrthoDB" id="9789113at2"/>
<feature type="transmembrane region" description="Helical" evidence="1">
    <location>
        <begin position="111"/>
        <end position="133"/>
    </location>
</feature>
<accession>A0A4R1MFK5</accession>
<comment type="caution">
    <text evidence="3">The sequence shown here is derived from an EMBL/GenBank/DDBJ whole genome shotgun (WGS) entry which is preliminary data.</text>
</comment>
<feature type="transmembrane region" description="Helical" evidence="1">
    <location>
        <begin position="57"/>
        <end position="74"/>
    </location>
</feature>
<dbReference type="PANTHER" id="PTHR14969">
    <property type="entry name" value="SPHINGOSINE-1-PHOSPHATE PHOSPHOHYDROLASE"/>
    <property type="match status" value="1"/>
</dbReference>
<keyword evidence="4" id="KW-1185">Reference proteome</keyword>
<feature type="transmembrane region" description="Helical" evidence="1">
    <location>
        <begin position="145"/>
        <end position="167"/>
    </location>
</feature>
<reference evidence="3 4" key="1">
    <citation type="submission" date="2019-03" db="EMBL/GenBank/DDBJ databases">
        <title>Genomic Encyclopedia of Type Strains, Phase IV (KMG-IV): sequencing the most valuable type-strain genomes for metagenomic binning, comparative biology and taxonomic classification.</title>
        <authorList>
            <person name="Goeker M."/>
        </authorList>
    </citation>
    <scope>NUCLEOTIDE SEQUENCE [LARGE SCALE GENOMIC DNA]</scope>
    <source>
        <strain evidence="3 4">DSM 24176</strain>
    </source>
</reference>
<protein>
    <submittedName>
        <fullName evidence="3">Undecaprenyl-diphosphatase</fullName>
    </submittedName>
</protein>
<dbReference type="InterPro" id="IPR036938">
    <property type="entry name" value="PAP2/HPO_sf"/>
</dbReference>
<dbReference type="Gene3D" id="1.20.144.10">
    <property type="entry name" value="Phosphatidic acid phosphatase type 2/haloperoxidase"/>
    <property type="match status" value="1"/>
</dbReference>
<dbReference type="InterPro" id="IPR000326">
    <property type="entry name" value="PAP2/HPO"/>
</dbReference>
<dbReference type="SUPFAM" id="SSF48317">
    <property type="entry name" value="Acid phosphatase/Vanadium-dependent haloperoxidase"/>
    <property type="match status" value="1"/>
</dbReference>
<name>A0A4R1MFK5_9FIRM</name>
<dbReference type="Pfam" id="PF01569">
    <property type="entry name" value="PAP2"/>
    <property type="match status" value="1"/>
</dbReference>
<feature type="domain" description="Phosphatidic acid phosphatase type 2/haloperoxidase" evidence="2">
    <location>
        <begin position="55"/>
        <end position="164"/>
    </location>
</feature>
<sequence length="168" mass="19127">MLYQLDKKIFCFLYRMATNNHKVKNIMIHITRISSKVYFMIYLFGSIFLLMNHKNQLLFFWLGPSISFVIGKYLRYKIKRKRPFVTLAIKTHIAHQANGSLPSMHSVSATAIGVAILLEFGPIGIVFIMLAFLTGLSRVMVGVHYPLDILFGGIIGGIVTYCVMSLYK</sequence>
<proteinExistence type="predicted"/>
<gene>
    <name evidence="3" type="ORF">EDC19_2269</name>
</gene>
<keyword evidence="1" id="KW-0812">Transmembrane</keyword>
<evidence type="ECO:0000313" key="4">
    <source>
        <dbReference type="Proteomes" id="UP000294545"/>
    </source>
</evidence>
<dbReference type="Proteomes" id="UP000294545">
    <property type="component" value="Unassembled WGS sequence"/>
</dbReference>